<proteinExistence type="predicted"/>
<evidence type="ECO:0000313" key="3">
    <source>
        <dbReference type="Proteomes" id="UP000694523"/>
    </source>
</evidence>
<dbReference type="Gene3D" id="3.10.100.10">
    <property type="entry name" value="Mannose-Binding Protein A, subunit A"/>
    <property type="match status" value="1"/>
</dbReference>
<dbReference type="PANTHER" id="PTHR22803">
    <property type="entry name" value="MANNOSE, PHOSPHOLIPASE, LECTIN RECEPTOR RELATED"/>
    <property type="match status" value="1"/>
</dbReference>
<name>A0A8C6SSY1_9GOBI</name>
<dbReference type="Pfam" id="PF00059">
    <property type="entry name" value="Lectin_C"/>
    <property type="match status" value="1"/>
</dbReference>
<feature type="domain" description="C-type lectin" evidence="1">
    <location>
        <begin position="31"/>
        <end position="85"/>
    </location>
</feature>
<sequence length="100" mass="11392">QYLYLQSLITHIDSIDFIFLGKDCPRDWSLFGSRCFRFFKAEQTWTMAEKTCNNLGGNLASIHNSWENVFISGLIDGSAWLGGHDMVQVKAYAHSRVVES</sequence>
<dbReference type="InterPro" id="IPR050111">
    <property type="entry name" value="C-type_lectin/snaclec_domain"/>
</dbReference>
<dbReference type="AlphaFoldDB" id="A0A8C6SSY1"/>
<organism evidence="2 3">
    <name type="scientific">Neogobius melanostomus</name>
    <name type="common">round goby</name>
    <dbReference type="NCBI Taxonomy" id="47308"/>
    <lineage>
        <taxon>Eukaryota</taxon>
        <taxon>Metazoa</taxon>
        <taxon>Chordata</taxon>
        <taxon>Craniata</taxon>
        <taxon>Vertebrata</taxon>
        <taxon>Euteleostomi</taxon>
        <taxon>Actinopterygii</taxon>
        <taxon>Neopterygii</taxon>
        <taxon>Teleostei</taxon>
        <taxon>Neoteleostei</taxon>
        <taxon>Acanthomorphata</taxon>
        <taxon>Gobiaria</taxon>
        <taxon>Gobiiformes</taxon>
        <taxon>Gobioidei</taxon>
        <taxon>Gobiidae</taxon>
        <taxon>Benthophilinae</taxon>
        <taxon>Neogobiini</taxon>
        <taxon>Neogobius</taxon>
    </lineage>
</organism>
<dbReference type="SUPFAM" id="SSF56436">
    <property type="entry name" value="C-type lectin-like"/>
    <property type="match status" value="1"/>
</dbReference>
<reference evidence="2" key="1">
    <citation type="submission" date="2025-08" db="UniProtKB">
        <authorList>
            <consortium name="Ensembl"/>
        </authorList>
    </citation>
    <scope>IDENTIFICATION</scope>
</reference>
<dbReference type="InterPro" id="IPR016186">
    <property type="entry name" value="C-type_lectin-like/link_sf"/>
</dbReference>
<reference evidence="2" key="2">
    <citation type="submission" date="2025-09" db="UniProtKB">
        <authorList>
            <consortium name="Ensembl"/>
        </authorList>
    </citation>
    <scope>IDENTIFICATION</scope>
</reference>
<dbReference type="Ensembl" id="ENSNMLT00000011823.1">
    <property type="protein sequence ID" value="ENSNMLP00000010453.1"/>
    <property type="gene ID" value="ENSNMLG00000007203.1"/>
</dbReference>
<accession>A0A8C6SSY1</accession>
<keyword evidence="3" id="KW-1185">Reference proteome</keyword>
<dbReference type="PROSITE" id="PS50041">
    <property type="entry name" value="C_TYPE_LECTIN_2"/>
    <property type="match status" value="1"/>
</dbReference>
<evidence type="ECO:0000259" key="1">
    <source>
        <dbReference type="PROSITE" id="PS50041"/>
    </source>
</evidence>
<dbReference type="Proteomes" id="UP000694523">
    <property type="component" value="Unplaced"/>
</dbReference>
<protein>
    <recommendedName>
        <fullName evidence="1">C-type lectin domain-containing protein</fullName>
    </recommendedName>
</protein>
<dbReference type="InterPro" id="IPR016187">
    <property type="entry name" value="CTDL_fold"/>
</dbReference>
<dbReference type="InterPro" id="IPR001304">
    <property type="entry name" value="C-type_lectin-like"/>
</dbReference>
<evidence type="ECO:0000313" key="2">
    <source>
        <dbReference type="Ensembl" id="ENSNMLP00000010453.1"/>
    </source>
</evidence>